<dbReference type="Pfam" id="PF00059">
    <property type="entry name" value="Lectin_C"/>
    <property type="match status" value="1"/>
</dbReference>
<dbReference type="SMART" id="SM00034">
    <property type="entry name" value="CLECT"/>
    <property type="match status" value="1"/>
</dbReference>
<evidence type="ECO:0000256" key="1">
    <source>
        <dbReference type="SAM" id="Phobius"/>
    </source>
</evidence>
<dbReference type="AlphaFoldDB" id="A0AAF3JAD4"/>
<protein>
    <recommendedName>
        <fullName evidence="2">C-type lectin domain-containing protein</fullName>
    </recommendedName>
</protein>
<dbReference type="WBParaSite" id="MBELARI_LOCUS6552.1">
    <property type="protein sequence ID" value="MBELARI_LOCUS6552.1"/>
    <property type="gene ID" value="MBELARI_LOCUS6552"/>
</dbReference>
<keyword evidence="1" id="KW-0472">Membrane</keyword>
<organism evidence="3 4">
    <name type="scientific">Mesorhabditis belari</name>
    <dbReference type="NCBI Taxonomy" id="2138241"/>
    <lineage>
        <taxon>Eukaryota</taxon>
        <taxon>Metazoa</taxon>
        <taxon>Ecdysozoa</taxon>
        <taxon>Nematoda</taxon>
        <taxon>Chromadorea</taxon>
        <taxon>Rhabditida</taxon>
        <taxon>Rhabditina</taxon>
        <taxon>Rhabditomorpha</taxon>
        <taxon>Rhabditoidea</taxon>
        <taxon>Rhabditidae</taxon>
        <taxon>Mesorhabditinae</taxon>
        <taxon>Mesorhabditis</taxon>
    </lineage>
</organism>
<dbReference type="PANTHER" id="PTHR22803">
    <property type="entry name" value="MANNOSE, PHOSPHOLIPASE, LECTIN RECEPTOR RELATED"/>
    <property type="match status" value="1"/>
</dbReference>
<keyword evidence="1" id="KW-0812">Transmembrane</keyword>
<reference evidence="4" key="1">
    <citation type="submission" date="2024-02" db="UniProtKB">
        <authorList>
            <consortium name="WormBaseParasite"/>
        </authorList>
    </citation>
    <scope>IDENTIFICATION</scope>
</reference>
<evidence type="ECO:0000313" key="3">
    <source>
        <dbReference type="Proteomes" id="UP000887575"/>
    </source>
</evidence>
<keyword evidence="1" id="KW-1133">Transmembrane helix</keyword>
<dbReference type="PROSITE" id="PS50041">
    <property type="entry name" value="C_TYPE_LECTIN_2"/>
    <property type="match status" value="1"/>
</dbReference>
<dbReference type="SUPFAM" id="SSF56436">
    <property type="entry name" value="C-type lectin-like"/>
    <property type="match status" value="1"/>
</dbReference>
<feature type="domain" description="C-type lectin" evidence="2">
    <location>
        <begin position="255"/>
        <end position="362"/>
    </location>
</feature>
<dbReference type="InterPro" id="IPR016186">
    <property type="entry name" value="C-type_lectin-like/link_sf"/>
</dbReference>
<name>A0AAF3JAD4_9BILA</name>
<dbReference type="Gene3D" id="3.10.100.10">
    <property type="entry name" value="Mannose-Binding Protein A, subunit A"/>
    <property type="match status" value="1"/>
</dbReference>
<dbReference type="InterPro" id="IPR016187">
    <property type="entry name" value="CTDL_fold"/>
</dbReference>
<evidence type="ECO:0000259" key="2">
    <source>
        <dbReference type="PROSITE" id="PS50041"/>
    </source>
</evidence>
<accession>A0AAF3JAD4</accession>
<keyword evidence="3" id="KW-1185">Reference proteome</keyword>
<proteinExistence type="predicted"/>
<dbReference type="Proteomes" id="UP000887575">
    <property type="component" value="Unassembled WGS sequence"/>
</dbReference>
<feature type="transmembrane region" description="Helical" evidence="1">
    <location>
        <begin position="194"/>
        <end position="218"/>
    </location>
</feature>
<dbReference type="CDD" id="cd00037">
    <property type="entry name" value="CLECT"/>
    <property type="match status" value="1"/>
</dbReference>
<evidence type="ECO:0000313" key="4">
    <source>
        <dbReference type="WBParaSite" id="MBELARI_LOCUS6552.1"/>
    </source>
</evidence>
<dbReference type="InterPro" id="IPR001304">
    <property type="entry name" value="C-type_lectin-like"/>
</dbReference>
<dbReference type="InterPro" id="IPR050111">
    <property type="entry name" value="C-type_lectin/snaclec_domain"/>
</dbReference>
<sequence>MFASSHDPDELTVDLGIYCEGDDDESYQHPERMYYIFEIKISYEQPEDLIEATFNTINQQPHFCCKVGNQVFDGLSEKQFKNLFKELDIGSEFTKIQQFYPIFALFSQMTVKKELSLQLKSGFSQTTTARNGLDFVERISPMITNCERVTVYGECNHDPIFDQACQQAQMEIQEPTVEISRKVHDLDKTNKMRFFILLGLLLVFLLGLILCLILLFIFHRDTVDLNGRLATKVDEINTTLKNYTRRPCEPHWKQMGDFCYYVSWSEVLHTNAESECKKMNSHLASIHNDDENHFIYMLLKKYDLLGIIGLVRTNGSGDHSNGTWKWTDGSDTHYSNWKYFSPEQLALKDWVMMNSEDGRWSNFSPEFLHPICKKQAFITKSLT</sequence>